<gene>
    <name evidence="3" type="ORF">F503_08567</name>
</gene>
<proteinExistence type="predicted"/>
<sequence length="387" mass="42463">MPSTISPKRSAPADASSSSSNKRVKRRNSSSVSAANVKSGLAPRTTPPSSPKRHASVEVDDDAENDDVHAPVDMDGVVDDVVEGVVELLQSTGNRPHLIKELENHLRLSLKSVQQSANPQAIICSRLSSFMKRPTWNATRKCPLAKQLENIHPRRTYYYLTTCRHQPLPDATSVHFIVPRTSIATPPMSSAPSSSEAAEDDRRRELSPSPEVDLSSPGLDEFDDDYLMPSTPSAFVEYANSYAQYQNGPASSRYPRQQRGASPPLERDEKEFTQTAEGLQKQKNAGNRFMLTPFGAEPSTPFTGFHSTAEAPSLFGHQSRRLATPASTAMFALASPTLRPINGTPGQSVHKQDDFADFSLRYHGQGFGWDSQTEHIGLDELDSILDF</sequence>
<dbReference type="InterPro" id="IPR057511">
    <property type="entry name" value="WH_GDS1"/>
</dbReference>
<evidence type="ECO:0000259" key="2">
    <source>
        <dbReference type="Pfam" id="PF25318"/>
    </source>
</evidence>
<evidence type="ECO:0000313" key="3">
    <source>
        <dbReference type="EMBL" id="EPE02804.1"/>
    </source>
</evidence>
<dbReference type="EMBL" id="KE148174">
    <property type="protein sequence ID" value="EPE02804.1"/>
    <property type="molecule type" value="Genomic_DNA"/>
</dbReference>
<feature type="domain" description="GDS1 winged helix" evidence="2">
    <location>
        <begin position="73"/>
        <end position="167"/>
    </location>
</feature>
<organism evidence="3 4">
    <name type="scientific">Ophiostoma piceae (strain UAMH 11346)</name>
    <name type="common">Sap stain fungus</name>
    <dbReference type="NCBI Taxonomy" id="1262450"/>
    <lineage>
        <taxon>Eukaryota</taxon>
        <taxon>Fungi</taxon>
        <taxon>Dikarya</taxon>
        <taxon>Ascomycota</taxon>
        <taxon>Pezizomycotina</taxon>
        <taxon>Sordariomycetes</taxon>
        <taxon>Sordariomycetidae</taxon>
        <taxon>Ophiostomatales</taxon>
        <taxon>Ophiostomataceae</taxon>
        <taxon>Ophiostoma</taxon>
    </lineage>
</organism>
<dbReference type="VEuPathDB" id="FungiDB:F503_08567"/>
<name>S3BNM6_OPHP1</name>
<dbReference type="OrthoDB" id="4150221at2759"/>
<evidence type="ECO:0000313" key="4">
    <source>
        <dbReference type="Proteomes" id="UP000016923"/>
    </source>
</evidence>
<feature type="compositionally biased region" description="Polar residues" evidence="1">
    <location>
        <begin position="273"/>
        <end position="285"/>
    </location>
</feature>
<feature type="region of interest" description="Disordered" evidence="1">
    <location>
        <begin position="183"/>
        <end position="226"/>
    </location>
</feature>
<dbReference type="HOGENOM" id="CLU_036462_0_0_1"/>
<dbReference type="Proteomes" id="UP000016923">
    <property type="component" value="Unassembled WGS sequence"/>
</dbReference>
<keyword evidence="4" id="KW-1185">Reference proteome</keyword>
<dbReference type="Pfam" id="PF25318">
    <property type="entry name" value="WHD_GDS1"/>
    <property type="match status" value="1"/>
</dbReference>
<reference evidence="3 4" key="1">
    <citation type="journal article" date="2013" name="BMC Genomics">
        <title>The genome and transcriptome of the pine saprophyte Ophiostoma piceae, and a comparison with the bark beetle-associated pine pathogen Grosmannia clavigera.</title>
        <authorList>
            <person name="Haridas S."/>
            <person name="Wang Y."/>
            <person name="Lim L."/>
            <person name="Massoumi Alamouti S."/>
            <person name="Jackman S."/>
            <person name="Docking R."/>
            <person name="Robertson G."/>
            <person name="Birol I."/>
            <person name="Bohlmann J."/>
            <person name="Breuil C."/>
        </authorList>
    </citation>
    <scope>NUCLEOTIDE SEQUENCE [LARGE SCALE GENOMIC DNA]</scope>
    <source>
        <strain evidence="3 4">UAMH 11346</strain>
    </source>
</reference>
<dbReference type="STRING" id="1262450.S3BNM6"/>
<feature type="compositionally biased region" description="Low complexity" evidence="1">
    <location>
        <begin position="183"/>
        <end position="196"/>
    </location>
</feature>
<evidence type="ECO:0000256" key="1">
    <source>
        <dbReference type="SAM" id="MobiDB-lite"/>
    </source>
</evidence>
<accession>S3BNM6</accession>
<feature type="region of interest" description="Disordered" evidence="1">
    <location>
        <begin position="246"/>
        <end position="285"/>
    </location>
</feature>
<feature type="compositionally biased region" description="Low complexity" evidence="1">
    <location>
        <begin position="29"/>
        <end position="39"/>
    </location>
</feature>
<dbReference type="eggNOG" id="ENOG502S2UH">
    <property type="taxonomic scope" value="Eukaryota"/>
</dbReference>
<dbReference type="AlphaFoldDB" id="S3BNM6"/>
<feature type="region of interest" description="Disordered" evidence="1">
    <location>
        <begin position="1"/>
        <end position="72"/>
    </location>
</feature>
<protein>
    <recommendedName>
        <fullName evidence="2">GDS1 winged helix domain-containing protein</fullName>
    </recommendedName>
</protein>